<accession>A0A6J6U0K9</accession>
<protein>
    <submittedName>
        <fullName evidence="3">Unannotated protein</fullName>
    </submittedName>
</protein>
<sequence length="100" mass="11266">MKSSIRLVCENLYKYFDQTKHGFTPCGIKIKKNRPISRTSGIKLKHMQIEISTEKSLTDELAQLYASLDYEECDAIGEYVLSGDNTCMTKLIAKIEVGNG</sequence>
<dbReference type="AlphaFoldDB" id="A0A6J6U0K9"/>
<gene>
    <name evidence="1" type="ORF">UFOPK1795_01178</name>
    <name evidence="2" type="ORF">UFOPK2275_00871</name>
    <name evidence="3" type="ORF">UFOPK2816_00924</name>
</gene>
<dbReference type="EMBL" id="CAEZUG010000088">
    <property type="protein sequence ID" value="CAB4600920.1"/>
    <property type="molecule type" value="Genomic_DNA"/>
</dbReference>
<evidence type="ECO:0000313" key="2">
    <source>
        <dbReference type="EMBL" id="CAB4667022.1"/>
    </source>
</evidence>
<dbReference type="EMBL" id="CAEZWQ010000103">
    <property type="protein sequence ID" value="CAB4667022.1"/>
    <property type="molecule type" value="Genomic_DNA"/>
</dbReference>
<proteinExistence type="predicted"/>
<evidence type="ECO:0000313" key="1">
    <source>
        <dbReference type="EMBL" id="CAB4600920.1"/>
    </source>
</evidence>
<organism evidence="3">
    <name type="scientific">freshwater metagenome</name>
    <dbReference type="NCBI Taxonomy" id="449393"/>
    <lineage>
        <taxon>unclassified sequences</taxon>
        <taxon>metagenomes</taxon>
        <taxon>ecological metagenomes</taxon>
    </lineage>
</organism>
<name>A0A6J6U0K9_9ZZZZ</name>
<dbReference type="EMBL" id="CAEZZB010000136">
    <property type="protein sequence ID" value="CAB4752926.1"/>
    <property type="molecule type" value="Genomic_DNA"/>
</dbReference>
<reference evidence="3" key="1">
    <citation type="submission" date="2020-05" db="EMBL/GenBank/DDBJ databases">
        <authorList>
            <person name="Chiriac C."/>
            <person name="Salcher M."/>
            <person name="Ghai R."/>
            <person name="Kavagutti S V."/>
        </authorList>
    </citation>
    <scope>NUCLEOTIDE SEQUENCE</scope>
</reference>
<evidence type="ECO:0000313" key="3">
    <source>
        <dbReference type="EMBL" id="CAB4752926.1"/>
    </source>
</evidence>